<sequence length="128" mass="14503">MENKSMSGWMWIGLGIVVVAGLVMAACSRGARGEEPFVDSRRDTQGNVMIRDTDRMWADFTGSVDRDIERERSGERPSGGTPSWDEHWRLRLNAYRSSQDNAPRYLDYIVQARRQAGLPELANQADAR</sequence>
<keyword evidence="2" id="KW-1185">Reference proteome</keyword>
<gene>
    <name evidence="1" type="ORF">EER27_04280</name>
</gene>
<dbReference type="AlphaFoldDB" id="A0A3M8T0H0"/>
<proteinExistence type="predicted"/>
<accession>A0A3M8T0H0</accession>
<comment type="caution">
    <text evidence="1">The sequence shown here is derived from an EMBL/GenBank/DDBJ whole genome shotgun (WGS) entry which is preliminary data.</text>
</comment>
<dbReference type="EMBL" id="RIBS01000002">
    <property type="protein sequence ID" value="RNF85014.1"/>
    <property type="molecule type" value="Genomic_DNA"/>
</dbReference>
<evidence type="ECO:0000313" key="1">
    <source>
        <dbReference type="EMBL" id="RNF85014.1"/>
    </source>
</evidence>
<organism evidence="1 2">
    <name type="scientific">Montanilutibacter psychrotolerans</name>
    <dbReference type="NCBI Taxonomy" id="1327343"/>
    <lineage>
        <taxon>Bacteria</taxon>
        <taxon>Pseudomonadati</taxon>
        <taxon>Pseudomonadota</taxon>
        <taxon>Gammaproteobacteria</taxon>
        <taxon>Lysobacterales</taxon>
        <taxon>Lysobacteraceae</taxon>
        <taxon>Montanilutibacter</taxon>
    </lineage>
</organism>
<name>A0A3M8T0H0_9GAMM</name>
<dbReference type="Proteomes" id="UP000267049">
    <property type="component" value="Unassembled WGS sequence"/>
</dbReference>
<protein>
    <submittedName>
        <fullName evidence="1">Uncharacterized protein</fullName>
    </submittedName>
</protein>
<dbReference type="PROSITE" id="PS51257">
    <property type="entry name" value="PROKAR_LIPOPROTEIN"/>
    <property type="match status" value="1"/>
</dbReference>
<evidence type="ECO:0000313" key="2">
    <source>
        <dbReference type="Proteomes" id="UP000267049"/>
    </source>
</evidence>
<reference evidence="1 2" key="1">
    <citation type="submission" date="2018-11" db="EMBL/GenBank/DDBJ databases">
        <title>Lysobacter cryohumiis sp. nov., isolated from soil in the Tianshan Mountains, Xinjiang, China.</title>
        <authorList>
            <person name="Luo Y."/>
            <person name="Sheng H."/>
        </authorList>
    </citation>
    <scope>NUCLEOTIDE SEQUENCE [LARGE SCALE GENOMIC DNA]</scope>
    <source>
        <strain evidence="1 2">ZS60</strain>
    </source>
</reference>